<feature type="transmembrane region" description="Helical" evidence="1">
    <location>
        <begin position="117"/>
        <end position="144"/>
    </location>
</feature>
<gene>
    <name evidence="2" type="ORF">H8696_01025</name>
</gene>
<dbReference type="EMBL" id="JACRSR010000001">
    <property type="protein sequence ID" value="MBC8530428.1"/>
    <property type="molecule type" value="Genomic_DNA"/>
</dbReference>
<keyword evidence="1" id="KW-1133">Transmembrane helix</keyword>
<feature type="transmembrane region" description="Helical" evidence="1">
    <location>
        <begin position="150"/>
        <end position="168"/>
    </location>
</feature>
<proteinExistence type="predicted"/>
<accession>A0A926D357</accession>
<name>A0A926D357_9FIRM</name>
<keyword evidence="1" id="KW-0472">Membrane</keyword>
<dbReference type="Proteomes" id="UP000623172">
    <property type="component" value="Unassembled WGS sequence"/>
</dbReference>
<protein>
    <submittedName>
        <fullName evidence="2">DUF2812 domain-containing protein</fullName>
    </submittedName>
</protein>
<keyword evidence="3" id="KW-1185">Reference proteome</keyword>
<evidence type="ECO:0000313" key="2">
    <source>
        <dbReference type="EMBL" id="MBC8530428.1"/>
    </source>
</evidence>
<dbReference type="InterPro" id="IPR021359">
    <property type="entry name" value="DUF2812"/>
</dbReference>
<organism evidence="2 3">
    <name type="scientific">Gehongia tenuis</name>
    <dbReference type="NCBI Taxonomy" id="2763655"/>
    <lineage>
        <taxon>Bacteria</taxon>
        <taxon>Bacillati</taxon>
        <taxon>Bacillota</taxon>
        <taxon>Clostridia</taxon>
        <taxon>Christensenellales</taxon>
        <taxon>Christensenellaceae</taxon>
        <taxon>Gehongia</taxon>
    </lineage>
</organism>
<keyword evidence="1" id="KW-0812">Transmembrane</keyword>
<evidence type="ECO:0000256" key="1">
    <source>
        <dbReference type="SAM" id="Phobius"/>
    </source>
</evidence>
<dbReference type="AlphaFoldDB" id="A0A926D357"/>
<comment type="caution">
    <text evidence="2">The sequence shown here is derived from an EMBL/GenBank/DDBJ whole genome shotgun (WGS) entry which is preliminary data.</text>
</comment>
<evidence type="ECO:0000313" key="3">
    <source>
        <dbReference type="Proteomes" id="UP000623172"/>
    </source>
</evidence>
<reference evidence="2" key="1">
    <citation type="submission" date="2020-08" db="EMBL/GenBank/DDBJ databases">
        <title>Genome public.</title>
        <authorList>
            <person name="Liu C."/>
            <person name="Sun Q."/>
        </authorList>
    </citation>
    <scope>NUCLEOTIDE SEQUENCE</scope>
    <source>
        <strain evidence="2">NSJ-53</strain>
    </source>
</reference>
<sequence>MKDVKHCWMRTYVKVLPDEFEGWLEQMEKKGWRLEPFGGMGAFRLTFRKAEPRCVRYVYDLEPFPGRDYVPAYQDFGWELMGRMASVYIWRKPYGGGEPRPESFSDRENLRRRNMRVFWALVFSAGLCTLAILALALGLVIGALSGKDRAGLIGCLVLCGVLDVYLGFVTVKIYRARRGADFD</sequence>
<dbReference type="Pfam" id="PF11193">
    <property type="entry name" value="DUF2812"/>
    <property type="match status" value="1"/>
</dbReference>
<dbReference type="RefSeq" id="WP_249314354.1">
    <property type="nucleotide sequence ID" value="NZ_JACRSR010000001.1"/>
</dbReference>